<dbReference type="SUPFAM" id="SSF52009">
    <property type="entry name" value="Phosphohistidine domain"/>
    <property type="match status" value="1"/>
</dbReference>
<dbReference type="EMBL" id="OU892282">
    <property type="protein sequence ID" value="CAG9770742.1"/>
    <property type="molecule type" value="Genomic_DNA"/>
</dbReference>
<dbReference type="PANTHER" id="PTHR43615">
    <property type="entry name" value="PHOSPHOENOLPYRUVATE SYNTHASE-RELATED"/>
    <property type="match status" value="1"/>
</dbReference>
<dbReference type="InterPro" id="IPR002192">
    <property type="entry name" value="PPDK_AMP/ATP-bd"/>
</dbReference>
<dbReference type="Gene3D" id="3.50.30.10">
    <property type="entry name" value="Phosphohistidine domain"/>
    <property type="match status" value="1"/>
</dbReference>
<keyword evidence="2" id="KW-0812">Transmembrane</keyword>
<dbReference type="Gene3D" id="3.30.470.20">
    <property type="entry name" value="ATP-grasp fold, B domain"/>
    <property type="match status" value="1"/>
</dbReference>
<gene>
    <name evidence="5" type="ORF">CEUTPL_LOCUS11189</name>
</gene>
<keyword evidence="6" id="KW-1185">Reference proteome</keyword>
<comment type="similarity">
    <text evidence="1">Belongs to the PEP-utilizing enzyme family.</text>
</comment>
<dbReference type="InterPro" id="IPR051549">
    <property type="entry name" value="PEP_Utilizing_Enz"/>
</dbReference>
<keyword evidence="2" id="KW-0472">Membrane</keyword>
<keyword evidence="2" id="KW-1133">Transmembrane helix</keyword>
<proteinExistence type="inferred from homology"/>
<dbReference type="Pfam" id="PF01326">
    <property type="entry name" value="PPDK_N"/>
    <property type="match status" value="1"/>
</dbReference>
<evidence type="ECO:0000313" key="5">
    <source>
        <dbReference type="EMBL" id="CAG9770742.1"/>
    </source>
</evidence>
<dbReference type="InterPro" id="IPR036637">
    <property type="entry name" value="Phosphohistidine_dom_sf"/>
</dbReference>
<reference evidence="5" key="1">
    <citation type="submission" date="2022-01" db="EMBL/GenBank/DDBJ databases">
        <authorList>
            <person name="King R."/>
        </authorList>
    </citation>
    <scope>NUCLEOTIDE SEQUENCE</scope>
</reference>
<feature type="transmembrane region" description="Helical" evidence="2">
    <location>
        <begin position="6"/>
        <end position="24"/>
    </location>
</feature>
<sequence>MDLYSFMTFEVFLFVPFVVYFLFFKKNEGRSLYSGRDLFYPIKYFFAKQVVEAAQENSRRDRAKLVENDIEPEISFSSEKEIHCQTFKACDQKGNSIQLRFTLRPSKLAEVILVLKLANGHLYTFPNRHQVHLTSVKETRWKINGLTIESLDPYRRVRIVYNGLLRCLGKIEHVQFNFIFNCCSAPKFFPEDCDTKMLSETLATRPWRDASWKQFLSDQIDGYEQFGSMLGFVKGDSFPEEQVLNLAAHRSIYSGPDKQFSLKRDLQIFLAETNGVLVALTLQLFKEEESQLNYGHIFHKNNITVPITAQDIKIQKIGKDKIFPDLFVARINTRTDEYICAFNLDKSSITNHEYTNGSESILIPVETEINVSHGKALMDFQYYDQTKEIKNHHLNLKPILSEKKVEELPDDFVANIKEDNAKILEITGGKGNSLALLSSLGSNNEFLVPDGFVITTNAFKYQLAQSKLLRNAVEKVNDVFCGISEGKKDEVCALAVRLFTNEPVHPEIASIIEESLGKMPKNGEIEVDRWAVRSSAVGEDSEELSAAGQNETILGVAENNILRAVSKCWASLFTYQSVQYRWQHGLAIKADMAVVVQRMVPAEAAGVLFTWHPTTSNPSQMVITSNFGLGESVVSGKSEPDTFVLNRTYDGVVSLNHQTLGAKDKMITLAENGVKEVNCKHENSFVFVDDDNQDAKEIFSLNEEQVLRLGRVGVMLEEAFGGPRDIEWAFFKNDLYLLQSRPITTLNAWTDFELTHELDTPCLTENSLFTMANAGEVFPVATSALSRTSTLNKLDEGMQRCIYSTVDRYFFKAMCIFHHRVMLDCITTVFKQSRNPTIGMDSKVLDLAIFGHPVVNEKISLMVRTRLGPLTWWEGFQEKSARFKEARNVVKIANAAVESAKALDFEINDDDDVETIHQKILCHENNLTVPFQGHASTTAASVFWQMVCMMVLVGREKELNVDHYADFANILSSCDDVESAEVPLFLEKIANIIRDAGFSDEFCSIEQINGVNWLETNCPEAYKVFEEFLSKHGHRCLGEFEMMEEPWGINPSLVIPMIQANIKHGHETTKEHKTIREVVSNLVSRVKFPATFILRWALSYLRIAVGKREQSKSAAILVIHKARLAYRKLASKMVMEGILPSESLVFHFTKHELEQVIKRKNPLLINKALRRQRLHENWKELKFPELSYGLPEPEKDFTPVELLPGTKCIGTPVCTGSVQARACVITHLDEIETLEKGDILITYCTDIGWSPYFPLLSGVVTELGGLVSHGAVVAREYGLPCIVGVKNVTKIFRTGDLVHLNGKTGELGKVE</sequence>
<dbReference type="Proteomes" id="UP001152799">
    <property type="component" value="Chromosome 6"/>
</dbReference>
<dbReference type="InterPro" id="IPR013815">
    <property type="entry name" value="ATP_grasp_subdomain_1"/>
</dbReference>
<evidence type="ECO:0000259" key="4">
    <source>
        <dbReference type="Pfam" id="PF01326"/>
    </source>
</evidence>
<evidence type="ECO:0000256" key="1">
    <source>
        <dbReference type="ARBA" id="ARBA00007837"/>
    </source>
</evidence>
<dbReference type="InterPro" id="IPR008279">
    <property type="entry name" value="PEP-util_enz_mobile_dom"/>
</dbReference>
<name>A0A9N9MZG9_9CUCU</name>
<feature type="domain" description="PEP-utilising enzyme mobile" evidence="3">
    <location>
        <begin position="1235"/>
        <end position="1305"/>
    </location>
</feature>
<evidence type="ECO:0008006" key="7">
    <source>
        <dbReference type="Google" id="ProtNLM"/>
    </source>
</evidence>
<evidence type="ECO:0000313" key="6">
    <source>
        <dbReference type="Proteomes" id="UP001152799"/>
    </source>
</evidence>
<organism evidence="5 6">
    <name type="scientific">Ceutorhynchus assimilis</name>
    <name type="common">cabbage seed weevil</name>
    <dbReference type="NCBI Taxonomy" id="467358"/>
    <lineage>
        <taxon>Eukaryota</taxon>
        <taxon>Metazoa</taxon>
        <taxon>Ecdysozoa</taxon>
        <taxon>Arthropoda</taxon>
        <taxon>Hexapoda</taxon>
        <taxon>Insecta</taxon>
        <taxon>Pterygota</taxon>
        <taxon>Neoptera</taxon>
        <taxon>Endopterygota</taxon>
        <taxon>Coleoptera</taxon>
        <taxon>Polyphaga</taxon>
        <taxon>Cucujiformia</taxon>
        <taxon>Curculionidae</taxon>
        <taxon>Ceutorhynchinae</taxon>
        <taxon>Ceutorhynchus</taxon>
    </lineage>
</organism>
<dbReference type="SUPFAM" id="SSF56059">
    <property type="entry name" value="Glutathione synthetase ATP-binding domain-like"/>
    <property type="match status" value="1"/>
</dbReference>
<dbReference type="OrthoDB" id="6123450at2759"/>
<dbReference type="Gene3D" id="3.30.1490.20">
    <property type="entry name" value="ATP-grasp fold, A domain"/>
    <property type="match status" value="1"/>
</dbReference>
<evidence type="ECO:0000259" key="3">
    <source>
        <dbReference type="Pfam" id="PF00391"/>
    </source>
</evidence>
<accession>A0A9N9MZG9</accession>
<evidence type="ECO:0000256" key="2">
    <source>
        <dbReference type="SAM" id="Phobius"/>
    </source>
</evidence>
<feature type="domain" description="Pyruvate phosphate dikinase AMP/ATP-binding" evidence="4">
    <location>
        <begin position="426"/>
        <end position="748"/>
    </location>
</feature>
<dbReference type="GO" id="GO:0005524">
    <property type="term" value="F:ATP binding"/>
    <property type="evidence" value="ECO:0007669"/>
    <property type="project" value="InterPro"/>
</dbReference>
<dbReference type="Pfam" id="PF00391">
    <property type="entry name" value="PEP-utilizers"/>
    <property type="match status" value="1"/>
</dbReference>
<protein>
    <recommendedName>
        <fullName evidence="7">Phosphoenolpyruvate synthase</fullName>
    </recommendedName>
</protein>
<dbReference type="GO" id="GO:0016301">
    <property type="term" value="F:kinase activity"/>
    <property type="evidence" value="ECO:0007669"/>
    <property type="project" value="InterPro"/>
</dbReference>
<dbReference type="PANTHER" id="PTHR43615:SF1">
    <property type="entry name" value="PPDK_N DOMAIN-CONTAINING PROTEIN"/>
    <property type="match status" value="1"/>
</dbReference>